<evidence type="ECO:0000313" key="2">
    <source>
        <dbReference type="EMBL" id="ALG88465.1"/>
    </source>
</evidence>
<keyword evidence="1" id="KW-1133">Transmembrane helix</keyword>
<name>A0A0N9MZN3_PECCA</name>
<proteinExistence type="predicted"/>
<reference evidence="2" key="2">
    <citation type="submission" date="2015-07" db="EMBL/GenBank/DDBJ databases">
        <authorList>
            <person name="Welte C."/>
            <person name="de Graaf R."/>
            <person name="van den Bosch T.J.M."/>
            <person name="Op den Camp H."/>
            <person name="van Dam N."/>
            <person name="Jetten M."/>
        </authorList>
    </citation>
    <scope>NUCLEOTIDE SEQUENCE</scope>
    <source>
        <plasmid evidence="2">Drgb2</plasmid>
    </source>
</reference>
<feature type="transmembrane region" description="Helical" evidence="1">
    <location>
        <begin position="40"/>
        <end position="61"/>
    </location>
</feature>
<reference evidence="2" key="1">
    <citation type="journal article" date="2015" name="Environ. Microbiol.">
        <title>Plasmids from the gut microbiome of cabbage root fly larvae encode SaxA that catalyses the conversion of the plant toxin 2-phenylethyl isothiocyanate.</title>
        <authorList>
            <person name="Welte C.U."/>
            <person name="de Graaf R.M."/>
            <person name="van den Bosch T.J."/>
            <person name="Op den Camp H.J."/>
            <person name="van Dam N.M."/>
            <person name="Jetten M.S."/>
        </authorList>
    </citation>
    <scope>NUCLEOTIDE SEQUENCE</scope>
    <source>
        <plasmid evidence="2">Drgb2</plasmid>
    </source>
</reference>
<dbReference type="EMBL" id="KT351733">
    <property type="protein sequence ID" value="ALG88465.1"/>
    <property type="molecule type" value="Genomic_DNA"/>
</dbReference>
<organism evidence="2">
    <name type="scientific">Pectobacterium carotovorum</name>
    <name type="common">Erwinia carotovora</name>
    <dbReference type="NCBI Taxonomy" id="554"/>
    <lineage>
        <taxon>Bacteria</taxon>
        <taxon>Pseudomonadati</taxon>
        <taxon>Pseudomonadota</taxon>
        <taxon>Gammaproteobacteria</taxon>
        <taxon>Enterobacterales</taxon>
        <taxon>Pectobacteriaceae</taxon>
        <taxon>Pectobacterium</taxon>
    </lineage>
</organism>
<sequence length="131" mass="15204">MTNNKLDNATHTDLFTNKNVKLQKKLHELKEEQKAIHSPFYRSFLSLMGYIVAGVALWSLMHWQFGLAFPGNVDVPNDKLRFKDIWNAAMYVVPYCFWGMAAKNACIMLITLLNICCIEFELYLVKRKLAK</sequence>
<geneLocation type="plasmid" evidence="2">
    <name>Drgb2</name>
</geneLocation>
<keyword evidence="1" id="KW-0812">Transmembrane</keyword>
<dbReference type="AlphaFoldDB" id="A0A0N9MZN3"/>
<evidence type="ECO:0000256" key="1">
    <source>
        <dbReference type="SAM" id="Phobius"/>
    </source>
</evidence>
<protein>
    <submittedName>
        <fullName evidence="2">Conjugal transfer protein TrbF</fullName>
    </submittedName>
</protein>
<dbReference type="RefSeq" id="WP_181375461.1">
    <property type="nucleotide sequence ID" value="NZ_KT351733.1"/>
</dbReference>
<accession>A0A0N9MZN3</accession>
<keyword evidence="1" id="KW-0472">Membrane</keyword>
<keyword evidence="2" id="KW-0614">Plasmid</keyword>